<dbReference type="RefSeq" id="WP_301238506.1">
    <property type="nucleotide sequence ID" value="NZ_JANRHH010000032.1"/>
</dbReference>
<dbReference type="EMBL" id="JANRHH010000032">
    <property type="protein sequence ID" value="MDN4593815.1"/>
    <property type="molecule type" value="Genomic_DNA"/>
</dbReference>
<proteinExistence type="predicted"/>
<keyword evidence="2" id="KW-1185">Reference proteome</keyword>
<comment type="caution">
    <text evidence="1">The sequence shown here is derived from an EMBL/GenBank/DDBJ whole genome shotgun (WGS) entry which is preliminary data.</text>
</comment>
<reference evidence="1" key="1">
    <citation type="submission" date="2022-08" db="EMBL/GenBank/DDBJ databases">
        <title>Polycladomyces zharkentsis sp. nov., a novel thermophilic CMC and starch-degrading bacterium isolated from a geothermal spring in Kazakhstan.</title>
        <authorList>
            <person name="Mashzhan A."/>
            <person name="Kistaubaeva A."/>
            <person name="Javier-Lopez R."/>
            <person name="Birkeland N.-K."/>
        </authorList>
    </citation>
    <scope>NUCLEOTIDE SEQUENCE</scope>
    <source>
        <strain evidence="1">KSR 13</strain>
    </source>
</reference>
<evidence type="ECO:0000313" key="2">
    <source>
        <dbReference type="Proteomes" id="UP001174196"/>
    </source>
</evidence>
<organism evidence="1 2">
    <name type="scientific">Polycladomyces subterraneus</name>
    <dbReference type="NCBI Taxonomy" id="1016997"/>
    <lineage>
        <taxon>Bacteria</taxon>
        <taxon>Bacillati</taxon>
        <taxon>Bacillota</taxon>
        <taxon>Bacilli</taxon>
        <taxon>Bacillales</taxon>
        <taxon>Thermoactinomycetaceae</taxon>
        <taxon>Polycladomyces</taxon>
    </lineage>
</organism>
<evidence type="ECO:0000313" key="1">
    <source>
        <dbReference type="EMBL" id="MDN4593815.1"/>
    </source>
</evidence>
<dbReference type="Proteomes" id="UP001174196">
    <property type="component" value="Unassembled WGS sequence"/>
</dbReference>
<protein>
    <submittedName>
        <fullName evidence="1">Uncharacterized protein</fullName>
    </submittedName>
</protein>
<accession>A0ABT8IM67</accession>
<sequence>MDQHQLLRKLETLEADDLLIFPLSRSSARIDVGRTIVGTELGWIVTMDGKSPFIARNAEKVVEYLLTLRPIKELAISTKIRVDQADMEEIGFLI</sequence>
<gene>
    <name evidence="1" type="ORF">NWF35_07865</name>
</gene>
<name>A0ABT8IM67_9BACL</name>